<reference evidence="2" key="1">
    <citation type="submission" date="2020-05" db="EMBL/GenBank/DDBJ databases">
        <authorList>
            <person name="Chiriac C."/>
            <person name="Salcher M."/>
            <person name="Ghai R."/>
            <person name="Kavagutti S V."/>
        </authorList>
    </citation>
    <scope>NUCLEOTIDE SEQUENCE</scope>
</reference>
<dbReference type="AlphaFoldDB" id="A0A6J6HH49"/>
<organism evidence="2">
    <name type="scientific">freshwater metagenome</name>
    <dbReference type="NCBI Taxonomy" id="449393"/>
    <lineage>
        <taxon>unclassified sequences</taxon>
        <taxon>metagenomes</taxon>
        <taxon>ecological metagenomes</taxon>
    </lineage>
</organism>
<dbReference type="EMBL" id="CAEZSH010000002">
    <property type="protein sequence ID" value="CAB4531017.1"/>
    <property type="molecule type" value="Genomic_DNA"/>
</dbReference>
<protein>
    <submittedName>
        <fullName evidence="2">Unannotated protein</fullName>
    </submittedName>
</protein>
<sequence>MWARLFTSYAHARILGVLLLRASKNKEEGPW</sequence>
<accession>A0A6J6HH49</accession>
<gene>
    <name evidence="1" type="ORF">UFOPK1410_00036</name>
    <name evidence="2" type="ORF">UFOPK1855_00241</name>
</gene>
<evidence type="ECO:0000313" key="2">
    <source>
        <dbReference type="EMBL" id="CAB4607958.1"/>
    </source>
</evidence>
<name>A0A6J6HH49_9ZZZZ</name>
<dbReference type="EMBL" id="CAEZUW010000021">
    <property type="protein sequence ID" value="CAB4607958.1"/>
    <property type="molecule type" value="Genomic_DNA"/>
</dbReference>
<evidence type="ECO:0000313" key="1">
    <source>
        <dbReference type="EMBL" id="CAB4531017.1"/>
    </source>
</evidence>
<proteinExistence type="predicted"/>